<feature type="region of interest" description="Disordered" evidence="1">
    <location>
        <begin position="198"/>
        <end position="221"/>
    </location>
</feature>
<reference evidence="2 3" key="1">
    <citation type="journal article" date="2019" name="Environ. Microbiol.">
        <title>At the nexus of three kingdoms: the genome of the mycorrhizal fungus Gigaspora margarita provides insights into plant, endobacterial and fungal interactions.</title>
        <authorList>
            <person name="Venice F."/>
            <person name="Ghignone S."/>
            <person name="Salvioli di Fossalunga A."/>
            <person name="Amselem J."/>
            <person name="Novero M."/>
            <person name="Xianan X."/>
            <person name="Sedzielewska Toro K."/>
            <person name="Morin E."/>
            <person name="Lipzen A."/>
            <person name="Grigoriev I.V."/>
            <person name="Henrissat B."/>
            <person name="Martin F.M."/>
            <person name="Bonfante P."/>
        </authorList>
    </citation>
    <scope>NUCLEOTIDE SEQUENCE [LARGE SCALE GENOMIC DNA]</scope>
    <source>
        <strain evidence="2 3">BEG34</strain>
    </source>
</reference>
<dbReference type="Proteomes" id="UP000439903">
    <property type="component" value="Unassembled WGS sequence"/>
</dbReference>
<evidence type="ECO:0000256" key="1">
    <source>
        <dbReference type="SAM" id="MobiDB-lite"/>
    </source>
</evidence>
<comment type="caution">
    <text evidence="2">The sequence shown here is derived from an EMBL/GenBank/DDBJ whole genome shotgun (WGS) entry which is preliminary data.</text>
</comment>
<sequence length="221" mass="25567">MSSLFTRFSGSTSHIFRADLFFKFSIPIWSQKRSKSNTSSNKAISPKDLLKNQQQWKKQIQAERQQELKKLEETGKILSLYSSQKVNTSEYRRQKREAGIQNYKHFQSIKRREGKSHLLSLYHDASSFVTLNNLDAKIDEVFTNPHPRNVYAHALEDMQIEYQEASGVSENEILRRLGQIKDTLDGTSHSGVHLGLDMIDPPPEPIEEQKMHEQSEKSFVD</sequence>
<evidence type="ECO:0000313" key="2">
    <source>
        <dbReference type="EMBL" id="KAF0429032.1"/>
    </source>
</evidence>
<feature type="compositionally biased region" description="Basic and acidic residues" evidence="1">
    <location>
        <begin position="207"/>
        <end position="221"/>
    </location>
</feature>
<evidence type="ECO:0000313" key="3">
    <source>
        <dbReference type="Proteomes" id="UP000439903"/>
    </source>
</evidence>
<dbReference type="OrthoDB" id="102511at2759"/>
<gene>
    <name evidence="2" type="ORF">F8M41_005799</name>
</gene>
<keyword evidence="3" id="KW-1185">Reference proteome</keyword>
<accession>A0A8H3XAJ7</accession>
<dbReference type="EMBL" id="WTPW01001557">
    <property type="protein sequence ID" value="KAF0429032.1"/>
    <property type="molecule type" value="Genomic_DNA"/>
</dbReference>
<proteinExistence type="predicted"/>
<organism evidence="2 3">
    <name type="scientific">Gigaspora margarita</name>
    <dbReference type="NCBI Taxonomy" id="4874"/>
    <lineage>
        <taxon>Eukaryota</taxon>
        <taxon>Fungi</taxon>
        <taxon>Fungi incertae sedis</taxon>
        <taxon>Mucoromycota</taxon>
        <taxon>Glomeromycotina</taxon>
        <taxon>Glomeromycetes</taxon>
        <taxon>Diversisporales</taxon>
        <taxon>Gigasporaceae</taxon>
        <taxon>Gigaspora</taxon>
    </lineage>
</organism>
<dbReference type="AlphaFoldDB" id="A0A8H3XAJ7"/>
<protein>
    <submittedName>
        <fullName evidence="2">Uncharacterized protein</fullName>
    </submittedName>
</protein>
<name>A0A8H3XAJ7_GIGMA</name>